<dbReference type="GO" id="GO:0008233">
    <property type="term" value="F:peptidase activity"/>
    <property type="evidence" value="ECO:0007669"/>
    <property type="project" value="UniProtKB-KW"/>
</dbReference>
<dbReference type="InterPro" id="IPR001539">
    <property type="entry name" value="Peptidase_U32"/>
</dbReference>
<keyword evidence="1" id="KW-0004">4Fe-4S</keyword>
<feature type="region of interest" description="Disordered" evidence="2">
    <location>
        <begin position="1"/>
        <end position="40"/>
    </location>
</feature>
<dbReference type="HAMAP" id="MF_02233">
    <property type="entry name" value="UbiV"/>
    <property type="match status" value="1"/>
</dbReference>
<feature type="binding site" evidence="1">
    <location>
        <position position="220"/>
    </location>
    <ligand>
        <name>[4Fe-4S] cluster</name>
        <dbReference type="ChEBI" id="CHEBI:49883"/>
    </ligand>
</feature>
<organism evidence="3">
    <name type="scientific">Cupriavidus oxalaticus</name>
    <dbReference type="NCBI Taxonomy" id="96344"/>
    <lineage>
        <taxon>Bacteria</taxon>
        <taxon>Pseudomonadati</taxon>
        <taxon>Pseudomonadota</taxon>
        <taxon>Betaproteobacteria</taxon>
        <taxon>Burkholderiales</taxon>
        <taxon>Burkholderiaceae</taxon>
        <taxon>Cupriavidus</taxon>
    </lineage>
</organism>
<feature type="compositionally biased region" description="Low complexity" evidence="2">
    <location>
        <begin position="16"/>
        <end position="37"/>
    </location>
</feature>
<gene>
    <name evidence="1" type="primary">ubiV</name>
    <name evidence="3" type="ORF">CO2235_MP40121</name>
</gene>
<accession>A0A375GLB5</accession>
<dbReference type="AlphaFoldDB" id="A0A375GLB5"/>
<name>A0A375GLB5_9BURK</name>
<comment type="caution">
    <text evidence="3">The sequence shown here is derived from an EMBL/GenBank/DDBJ whole genome shotgun (WGS) entry which is preliminary data.</text>
</comment>
<dbReference type="GO" id="GO:0051539">
    <property type="term" value="F:4 iron, 4 sulfur cluster binding"/>
    <property type="evidence" value="ECO:0007669"/>
    <property type="project" value="UniProtKB-UniRule"/>
</dbReference>
<dbReference type="InterPro" id="IPR051454">
    <property type="entry name" value="RNA/ubiquinone_mod_enzymes"/>
</dbReference>
<comment type="subunit">
    <text evidence="1">Forms a heterodimer with UbiU.</text>
</comment>
<reference evidence="3" key="1">
    <citation type="submission" date="2018-01" db="EMBL/GenBank/DDBJ databases">
        <authorList>
            <person name="Clerissi C."/>
        </authorList>
    </citation>
    <scope>NUCLEOTIDE SEQUENCE</scope>
    <source>
        <strain evidence="3">Cupriavidus oxalaticus LMG 2235</strain>
    </source>
</reference>
<dbReference type="InterPro" id="IPR043693">
    <property type="entry name" value="UbiV"/>
</dbReference>
<evidence type="ECO:0000256" key="2">
    <source>
        <dbReference type="SAM" id="MobiDB-lite"/>
    </source>
</evidence>
<evidence type="ECO:0000313" key="3">
    <source>
        <dbReference type="EMBL" id="SPC20765.1"/>
    </source>
</evidence>
<protein>
    <recommendedName>
        <fullName evidence="1">Ubiquinone biosynthesis protein UbiV</fullName>
    </recommendedName>
</protein>
<dbReference type="PANTHER" id="PTHR30217">
    <property type="entry name" value="PEPTIDASE U32 FAMILY"/>
    <property type="match status" value="1"/>
</dbReference>
<comment type="function">
    <text evidence="1">Required for O(2)-independent ubiquinone (coenzyme Q) biosynthesis. Together with UbiU, is essential for the C6-hydroxylation reaction in the oxygen-independent ubiquinone biosynthesis pathway.</text>
</comment>
<dbReference type="Pfam" id="PF01136">
    <property type="entry name" value="Peptidase_U32"/>
    <property type="match status" value="1"/>
</dbReference>
<sequence length="340" mass="36242">MAVMRMDATSLDRPVDPAATPATMEPAMPDTATATAPRAVSQHTAPPFGIALGPLLYYWPRERVLQFYAAAADAPVDRVYLGETVCTRRHELRHAQWLEIAQMLRDAGKEVVLSTPVLVENDTDIAWMRRACEQHGYLVEANDLGAVRCMGGRPFIAGPHLNVYHADTLAWLAGLGAAGCVVPVEMDGRTLAALAAARPGGVGVEAFAWGRMPLAFSARCFTARHHRLRKDSCEFRCMDYPDGLVAATGEGQAFFTLNGVQTQSATCLDLCGEALAMAAMGVDMLRVSPHSTGTLEVVQQLAAIRAGECAPAPSGITPAGAQPCNGYWHGGAGIAWEARA</sequence>
<keyword evidence="3" id="KW-0645">Protease</keyword>
<keyword evidence="1" id="KW-0831">Ubiquinone biosynthesis</keyword>
<proteinExistence type="inferred from homology"/>
<dbReference type="UniPathway" id="UPA00232"/>
<dbReference type="NCBIfam" id="NF011991">
    <property type="entry name" value="PRK15447.1"/>
    <property type="match status" value="1"/>
</dbReference>
<keyword evidence="1" id="KW-0479">Metal-binding</keyword>
<dbReference type="GO" id="GO:0006508">
    <property type="term" value="P:proteolysis"/>
    <property type="evidence" value="ECO:0007669"/>
    <property type="project" value="UniProtKB-KW"/>
</dbReference>
<dbReference type="Proteomes" id="UP000256862">
    <property type="component" value="Plasmid CO2235_mp"/>
</dbReference>
<keyword evidence="1" id="KW-0411">Iron-sulfur</keyword>
<keyword evidence="3" id="KW-0378">Hydrolase</keyword>
<evidence type="ECO:0000256" key="1">
    <source>
        <dbReference type="HAMAP-Rule" id="MF_02233"/>
    </source>
</evidence>
<dbReference type="GO" id="GO:0046872">
    <property type="term" value="F:metal ion binding"/>
    <property type="evidence" value="ECO:0007669"/>
    <property type="project" value="UniProtKB-KW"/>
</dbReference>
<dbReference type="PANTHER" id="PTHR30217:SF11">
    <property type="entry name" value="UBIQUINONE BIOSYNTHESIS PROTEIN UBIV"/>
    <property type="match status" value="1"/>
</dbReference>
<comment type="similarity">
    <text evidence="1">Belongs to the peptidase U32 family. UbiV subfamily.</text>
</comment>
<comment type="pathway">
    <text evidence="1">Cofactor biosynthesis; ubiquinone biosynthesis.</text>
</comment>
<dbReference type="GO" id="GO:0006744">
    <property type="term" value="P:ubiquinone biosynthetic process"/>
    <property type="evidence" value="ECO:0007669"/>
    <property type="project" value="UniProtKB-UniRule"/>
</dbReference>
<keyword evidence="1" id="KW-0408">Iron</keyword>
<feature type="binding site" evidence="1">
    <location>
        <position position="233"/>
    </location>
    <ligand>
        <name>[4Fe-4S] cluster</name>
        <dbReference type="ChEBI" id="CHEBI:49883"/>
    </ligand>
</feature>
<feature type="binding site" evidence="1">
    <location>
        <position position="237"/>
    </location>
    <ligand>
        <name>[4Fe-4S] cluster</name>
        <dbReference type="ChEBI" id="CHEBI:49883"/>
    </ligand>
</feature>
<feature type="binding site" evidence="1">
    <location>
        <position position="86"/>
    </location>
    <ligand>
        <name>[4Fe-4S] cluster</name>
        <dbReference type="ChEBI" id="CHEBI:49883"/>
    </ligand>
</feature>
<comment type="cofactor">
    <cofactor evidence="1">
        <name>[4Fe-4S] cluster</name>
        <dbReference type="ChEBI" id="CHEBI:49883"/>
    </cofactor>
</comment>
<dbReference type="EMBL" id="OGUS01000139">
    <property type="protein sequence ID" value="SPC20765.1"/>
    <property type="molecule type" value="Genomic_DNA"/>
</dbReference>